<feature type="region of interest" description="Disordered" evidence="1">
    <location>
        <begin position="1"/>
        <end position="319"/>
    </location>
</feature>
<feature type="compositionally biased region" description="Basic and acidic residues" evidence="1">
    <location>
        <begin position="45"/>
        <end position="72"/>
    </location>
</feature>
<feature type="compositionally biased region" description="Low complexity" evidence="1">
    <location>
        <begin position="309"/>
        <end position="319"/>
    </location>
</feature>
<dbReference type="OrthoDB" id="3168445at2759"/>
<feature type="compositionally biased region" description="Pro residues" evidence="1">
    <location>
        <begin position="269"/>
        <end position="279"/>
    </location>
</feature>
<feature type="compositionally biased region" description="Polar residues" evidence="1">
    <location>
        <begin position="258"/>
        <end position="267"/>
    </location>
</feature>
<feature type="compositionally biased region" description="Basic and acidic residues" evidence="1">
    <location>
        <begin position="113"/>
        <end position="127"/>
    </location>
</feature>
<evidence type="ECO:0000256" key="1">
    <source>
        <dbReference type="SAM" id="MobiDB-lite"/>
    </source>
</evidence>
<evidence type="ECO:0000313" key="3">
    <source>
        <dbReference type="Proteomes" id="UP000320762"/>
    </source>
</evidence>
<comment type="caution">
    <text evidence="2">The sequence shown here is derived from an EMBL/GenBank/DDBJ whole genome shotgun (WGS) entry which is preliminary data.</text>
</comment>
<evidence type="ECO:0000313" key="2">
    <source>
        <dbReference type="EMBL" id="TRM70002.1"/>
    </source>
</evidence>
<organism evidence="2 3">
    <name type="scientific">Schizophyllum amplum</name>
    <dbReference type="NCBI Taxonomy" id="97359"/>
    <lineage>
        <taxon>Eukaryota</taxon>
        <taxon>Fungi</taxon>
        <taxon>Dikarya</taxon>
        <taxon>Basidiomycota</taxon>
        <taxon>Agaricomycotina</taxon>
        <taxon>Agaricomycetes</taxon>
        <taxon>Agaricomycetidae</taxon>
        <taxon>Agaricales</taxon>
        <taxon>Schizophyllaceae</taxon>
        <taxon>Schizophyllum</taxon>
    </lineage>
</organism>
<accession>A0A550CYX8</accession>
<feature type="compositionally biased region" description="Polar residues" evidence="1">
    <location>
        <begin position="1"/>
        <end position="24"/>
    </location>
</feature>
<proteinExistence type="predicted"/>
<gene>
    <name evidence="2" type="ORF">BD626DRAFT_475998</name>
</gene>
<name>A0A550CYX8_9AGAR</name>
<feature type="compositionally biased region" description="Basic and acidic residues" evidence="1">
    <location>
        <begin position="419"/>
        <end position="438"/>
    </location>
</feature>
<reference evidence="2 3" key="1">
    <citation type="journal article" date="2019" name="New Phytol.">
        <title>Comparative genomics reveals unique wood-decay strategies and fruiting body development in the Schizophyllaceae.</title>
        <authorList>
            <person name="Almasi E."/>
            <person name="Sahu N."/>
            <person name="Krizsan K."/>
            <person name="Balint B."/>
            <person name="Kovacs G.M."/>
            <person name="Kiss B."/>
            <person name="Cseklye J."/>
            <person name="Drula E."/>
            <person name="Henrissat B."/>
            <person name="Nagy I."/>
            <person name="Chovatia M."/>
            <person name="Adam C."/>
            <person name="LaButti K."/>
            <person name="Lipzen A."/>
            <person name="Riley R."/>
            <person name="Grigoriev I.V."/>
            <person name="Nagy L.G."/>
        </authorList>
    </citation>
    <scope>NUCLEOTIDE SEQUENCE [LARGE SCALE GENOMIC DNA]</scope>
    <source>
        <strain evidence="2 3">NL-1724</strain>
    </source>
</reference>
<dbReference type="AlphaFoldDB" id="A0A550CYX8"/>
<dbReference type="PRINTS" id="PR01217">
    <property type="entry name" value="PRICHEXTENSN"/>
</dbReference>
<feature type="compositionally biased region" description="Polar residues" evidence="1">
    <location>
        <begin position="285"/>
        <end position="297"/>
    </location>
</feature>
<dbReference type="Proteomes" id="UP000320762">
    <property type="component" value="Unassembled WGS sequence"/>
</dbReference>
<feature type="region of interest" description="Disordered" evidence="1">
    <location>
        <begin position="341"/>
        <end position="466"/>
    </location>
</feature>
<dbReference type="EMBL" id="VDMD01000001">
    <property type="protein sequence ID" value="TRM70002.1"/>
    <property type="molecule type" value="Genomic_DNA"/>
</dbReference>
<keyword evidence="3" id="KW-1185">Reference proteome</keyword>
<feature type="compositionally biased region" description="Pro residues" evidence="1">
    <location>
        <begin position="223"/>
        <end position="237"/>
    </location>
</feature>
<protein>
    <submittedName>
        <fullName evidence="2">Uncharacterized protein</fullName>
    </submittedName>
</protein>
<sequence>MTVAMQANASGTNMHPSRGRSQGGSHPPVSKSGGGGLLRSISGVFKKDEKSSSRPRRAQKDDFTNKESREAALRAYGLLPPPDMSAQESQRDKSTPPSPDPSHARTDSLSTAERIKQEWKAKTEAENQTRMQAFKFGGSAETSPVSPPSPVSEHSSEESDSRWPAQKSEVAAAEVVFPKRAAPASANHDSARKESSPTSTSPVPPPTSSPTLEMKTERRRGPALPPPQSALPLPPPTSTEELIAKGLSESLSRRKPSLSPNLSVVQGSPTPPPSSLPPLPERDTPSSSPDASESPVTPLSEFPSPPTAQPLQAPAAPADTLDDAALQIIIDAYDYLDPEEAIIPTDDPAAAEGVKRSWSRARRPKPPPSPSPSDAAQQQEGAGGGVRRRKTLNPFRRGAEDGEAPAAGKFSRSKSLMRPRGEGRSRARNRSVDDREGAGRSQSPQPERTPVAPTIHRQGSVMQGVHAIKDEESRALTEMAFM</sequence>